<dbReference type="HOGENOM" id="CLU_2310605_0_0_1"/>
<protein>
    <submittedName>
        <fullName evidence="3">Uncharacterized protein</fullName>
    </submittedName>
</protein>
<feature type="transmembrane region" description="Helical" evidence="2">
    <location>
        <begin position="75"/>
        <end position="92"/>
    </location>
</feature>
<keyword evidence="2" id="KW-0472">Membrane</keyword>
<keyword evidence="2" id="KW-0812">Transmembrane</keyword>
<dbReference type="Gramene" id="OMERI05G18850.1">
    <property type="protein sequence ID" value="OMERI05G18850.1"/>
    <property type="gene ID" value="OMERI05G18850"/>
</dbReference>
<name>A0A0E0DT98_9ORYZ</name>
<proteinExistence type="predicted"/>
<accession>A0A0E0DT98</accession>
<evidence type="ECO:0000313" key="3">
    <source>
        <dbReference type="EnsemblPlants" id="OMERI05G18850.1"/>
    </source>
</evidence>
<evidence type="ECO:0000256" key="2">
    <source>
        <dbReference type="SAM" id="Phobius"/>
    </source>
</evidence>
<reference evidence="3" key="1">
    <citation type="submission" date="2015-04" db="UniProtKB">
        <authorList>
            <consortium name="EnsemblPlants"/>
        </authorList>
    </citation>
    <scope>IDENTIFICATION</scope>
</reference>
<sequence length="100" mass="11379">MQHTIIGIGKGGQRLAMTRWRIGIEMTNEYSTPPPPRQRQQHYESTTHPSAIHPYIIVSSDHRSHTQRTNSSHELFFLAAILGCLSFYLLHVPRNGNEAS</sequence>
<keyword evidence="4" id="KW-1185">Reference proteome</keyword>
<evidence type="ECO:0000313" key="4">
    <source>
        <dbReference type="Proteomes" id="UP000008021"/>
    </source>
</evidence>
<evidence type="ECO:0000256" key="1">
    <source>
        <dbReference type="SAM" id="MobiDB-lite"/>
    </source>
</evidence>
<dbReference type="AlphaFoldDB" id="A0A0E0DT98"/>
<keyword evidence="2" id="KW-1133">Transmembrane helix</keyword>
<reference evidence="3" key="2">
    <citation type="submission" date="2018-05" db="EMBL/GenBank/DDBJ databases">
        <title>OmerRS3 (Oryza meridionalis Reference Sequence Version 3).</title>
        <authorList>
            <person name="Zhang J."/>
            <person name="Kudrna D."/>
            <person name="Lee S."/>
            <person name="Talag J."/>
            <person name="Welchert J."/>
            <person name="Wing R.A."/>
        </authorList>
    </citation>
    <scope>NUCLEOTIDE SEQUENCE [LARGE SCALE GENOMIC DNA]</scope>
    <source>
        <strain evidence="3">cv. OR44</strain>
    </source>
</reference>
<feature type="region of interest" description="Disordered" evidence="1">
    <location>
        <begin position="26"/>
        <end position="46"/>
    </location>
</feature>
<dbReference type="EnsemblPlants" id="OMERI05G18850.1">
    <property type="protein sequence ID" value="OMERI05G18850.1"/>
    <property type="gene ID" value="OMERI05G18850"/>
</dbReference>
<organism evidence="3">
    <name type="scientific">Oryza meridionalis</name>
    <dbReference type="NCBI Taxonomy" id="40149"/>
    <lineage>
        <taxon>Eukaryota</taxon>
        <taxon>Viridiplantae</taxon>
        <taxon>Streptophyta</taxon>
        <taxon>Embryophyta</taxon>
        <taxon>Tracheophyta</taxon>
        <taxon>Spermatophyta</taxon>
        <taxon>Magnoliopsida</taxon>
        <taxon>Liliopsida</taxon>
        <taxon>Poales</taxon>
        <taxon>Poaceae</taxon>
        <taxon>BOP clade</taxon>
        <taxon>Oryzoideae</taxon>
        <taxon>Oryzeae</taxon>
        <taxon>Oryzinae</taxon>
        <taxon>Oryza</taxon>
    </lineage>
</organism>
<dbReference type="Proteomes" id="UP000008021">
    <property type="component" value="Chromosome 5"/>
</dbReference>